<evidence type="ECO:0000313" key="4">
    <source>
        <dbReference type="Proteomes" id="UP001446871"/>
    </source>
</evidence>
<keyword evidence="2" id="KW-0812">Transmembrane</keyword>
<gene>
    <name evidence="3" type="ORF">PG996_006613</name>
</gene>
<dbReference type="EMBL" id="JAQQWM010000004">
    <property type="protein sequence ID" value="KAK8067501.1"/>
    <property type="molecule type" value="Genomic_DNA"/>
</dbReference>
<proteinExistence type="predicted"/>
<dbReference type="PANTHER" id="PTHR35043">
    <property type="entry name" value="TRANSCRIPTION FACTOR DOMAIN-CONTAINING PROTEIN"/>
    <property type="match status" value="1"/>
</dbReference>
<accession>A0ABR1V8I7</accession>
<evidence type="ECO:0000256" key="2">
    <source>
        <dbReference type="SAM" id="Phobius"/>
    </source>
</evidence>
<evidence type="ECO:0000313" key="3">
    <source>
        <dbReference type="EMBL" id="KAK8067501.1"/>
    </source>
</evidence>
<organism evidence="3 4">
    <name type="scientific">Apiospora saccharicola</name>
    <dbReference type="NCBI Taxonomy" id="335842"/>
    <lineage>
        <taxon>Eukaryota</taxon>
        <taxon>Fungi</taxon>
        <taxon>Dikarya</taxon>
        <taxon>Ascomycota</taxon>
        <taxon>Pezizomycotina</taxon>
        <taxon>Sordariomycetes</taxon>
        <taxon>Xylariomycetidae</taxon>
        <taxon>Amphisphaeriales</taxon>
        <taxon>Apiosporaceae</taxon>
        <taxon>Apiospora</taxon>
    </lineage>
</organism>
<feature type="region of interest" description="Disordered" evidence="1">
    <location>
        <begin position="70"/>
        <end position="91"/>
    </location>
</feature>
<feature type="transmembrane region" description="Helical" evidence="2">
    <location>
        <begin position="302"/>
        <end position="324"/>
    </location>
</feature>
<evidence type="ECO:0000256" key="1">
    <source>
        <dbReference type="SAM" id="MobiDB-lite"/>
    </source>
</evidence>
<keyword evidence="4" id="KW-1185">Reference proteome</keyword>
<sequence length="391" mass="43643">MGSQPPLQGHAAAPLQQHSHHLSLHLLVTAPQRASSRALTQAARTREVALGERGHLRYRQDLARIRRSLLDDMSSSPATEEAGRQSPPTKSMMTTTMEYNQHMEQNRAWGPIHCQFDTMGGFAVVWPHPTDGQPSQGEDGTPEGLMTLTPKGIRALAQIDQLPRITEAQIVDKSKKESIGKAIVCIRVVWAVAQVLSRLAAKLPVTLLELSTIGHIAHAIVMYTLWWYKPYNIMEPMTIPWDQGMMDFLNNEHVKEHIPNLPTEQTEGVELFKVLLAAGTILCGGMGAAAWHAYFPSLVERYLWIASSLILMSFGSVTLTYYALKMVYGVRPRPPTSRKTPETMLAAFKIVAACFYIASRRFLILEAFISVRLLPRAAYVLPDWTGYVPHL</sequence>
<feature type="transmembrane region" description="Helical" evidence="2">
    <location>
        <begin position="207"/>
        <end position="228"/>
    </location>
</feature>
<keyword evidence="2" id="KW-1133">Transmembrane helix</keyword>
<feature type="transmembrane region" description="Helical" evidence="2">
    <location>
        <begin position="344"/>
        <end position="363"/>
    </location>
</feature>
<feature type="transmembrane region" description="Helical" evidence="2">
    <location>
        <begin position="274"/>
        <end position="295"/>
    </location>
</feature>
<dbReference type="PANTHER" id="PTHR35043:SF7">
    <property type="entry name" value="TRANSCRIPTION FACTOR DOMAIN-CONTAINING PROTEIN"/>
    <property type="match status" value="1"/>
</dbReference>
<comment type="caution">
    <text evidence="3">The sequence shown here is derived from an EMBL/GenBank/DDBJ whole genome shotgun (WGS) entry which is preliminary data.</text>
</comment>
<reference evidence="3 4" key="1">
    <citation type="submission" date="2023-01" db="EMBL/GenBank/DDBJ databases">
        <title>Analysis of 21 Apiospora genomes using comparative genomics revels a genus with tremendous synthesis potential of carbohydrate active enzymes and secondary metabolites.</title>
        <authorList>
            <person name="Sorensen T."/>
        </authorList>
    </citation>
    <scope>NUCLEOTIDE SEQUENCE [LARGE SCALE GENOMIC DNA]</scope>
    <source>
        <strain evidence="3 4">CBS 83171</strain>
    </source>
</reference>
<protein>
    <submittedName>
        <fullName evidence="3">Uncharacterized protein</fullName>
    </submittedName>
</protein>
<name>A0ABR1V8I7_9PEZI</name>
<keyword evidence="2" id="KW-0472">Membrane</keyword>
<dbReference type="Proteomes" id="UP001446871">
    <property type="component" value="Unassembled WGS sequence"/>
</dbReference>